<name>A0A0C4YK28_9BURK</name>
<keyword evidence="3" id="KW-1185">Reference proteome</keyword>
<evidence type="ECO:0000256" key="1">
    <source>
        <dbReference type="ARBA" id="ARBA00022679"/>
    </source>
</evidence>
<evidence type="ECO:0000313" key="2">
    <source>
        <dbReference type="EMBL" id="AJG22314.1"/>
    </source>
</evidence>
<dbReference type="KEGG" id="cbw:RR42_s0723"/>
<dbReference type="InterPro" id="IPR003673">
    <property type="entry name" value="CoA-Trfase_fam_III"/>
</dbReference>
<dbReference type="InterPro" id="IPR044855">
    <property type="entry name" value="CoA-Trfase_III_dom3_sf"/>
</dbReference>
<dbReference type="SUPFAM" id="SSF89796">
    <property type="entry name" value="CoA-transferase family III (CaiB/BaiF)"/>
    <property type="match status" value="1"/>
</dbReference>
<proteinExistence type="predicted"/>
<gene>
    <name evidence="2" type="ORF">RR42_s0723</name>
</gene>
<sequence>MSTAGFGALDGVRVIDMTQMLAGPFSTQLLADHGAEVIKIEPVDGEGSRKTGPFCDDDLRREFGGYFASVNRNKKSIALDLKQPDAREALLRLTDRADVLVENYRAGVMDRLNLGYEVLRARNPKLIYAAIRGFGDGRTGKSPYVDWPAFDVVAQAMGGLMGINGPDAATPMKVGPGVGDLVPAMLCAFGIVSALHSATKTGEGQFVDVAMADSVLALCERIIHQKSFQNLTPHPEGNKHPLLAPFGMFRAQDGFITLAAHTDAWWRVLCRLISREDLIVDSRTATADARIKNRDFLYAEVERFTSHKTKRQLLELLGGKLPFGPVYDVDEILADPHFTHREMIVEVPHPGVERNVRIAGIPVKMSATPGKVHTRAPLLGEHTDLLLREIGYADTEIRALRELRTIA</sequence>
<keyword evidence="1" id="KW-0808">Transferase</keyword>
<dbReference type="Pfam" id="PF02515">
    <property type="entry name" value="CoA_transf_3"/>
    <property type="match status" value="1"/>
</dbReference>
<protein>
    <submittedName>
        <fullName evidence="2">CAIB/BAIF family protein</fullName>
    </submittedName>
</protein>
<accession>A0A0C4YK28</accession>
<dbReference type="PANTHER" id="PTHR48207">
    <property type="entry name" value="SUCCINATE--HYDROXYMETHYLGLUTARATE COA-TRANSFERASE"/>
    <property type="match status" value="1"/>
</dbReference>
<organism evidence="2 3">
    <name type="scientific">Cupriavidus basilensis</name>
    <dbReference type="NCBI Taxonomy" id="68895"/>
    <lineage>
        <taxon>Bacteria</taxon>
        <taxon>Pseudomonadati</taxon>
        <taxon>Pseudomonadota</taxon>
        <taxon>Betaproteobacteria</taxon>
        <taxon>Burkholderiales</taxon>
        <taxon>Burkholderiaceae</taxon>
        <taxon>Cupriavidus</taxon>
    </lineage>
</organism>
<reference evidence="2 3" key="1">
    <citation type="journal article" date="2015" name="Genome Announc.">
        <title>Complete Genome Sequence of Cupriavidus basilensis 4G11, Isolated from the Oak Ridge Field Research Center Site.</title>
        <authorList>
            <person name="Ray J."/>
            <person name="Waters R.J."/>
            <person name="Skerker J.M."/>
            <person name="Kuehl J.V."/>
            <person name="Price M.N."/>
            <person name="Huang J."/>
            <person name="Chakraborty R."/>
            <person name="Arkin A.P."/>
            <person name="Deutschbauer A."/>
        </authorList>
    </citation>
    <scope>NUCLEOTIDE SEQUENCE [LARGE SCALE GENOMIC DNA]</scope>
    <source>
        <strain evidence="2">4G11</strain>
    </source>
</reference>
<dbReference type="AlphaFoldDB" id="A0A0C4YK28"/>
<dbReference type="InterPro" id="IPR023606">
    <property type="entry name" value="CoA-Trfase_III_dom_1_sf"/>
</dbReference>
<dbReference type="EMBL" id="CP010537">
    <property type="protein sequence ID" value="AJG22314.1"/>
    <property type="molecule type" value="Genomic_DNA"/>
</dbReference>
<dbReference type="GO" id="GO:0008410">
    <property type="term" value="F:CoA-transferase activity"/>
    <property type="evidence" value="ECO:0007669"/>
    <property type="project" value="TreeGrafter"/>
</dbReference>
<dbReference type="Gene3D" id="3.30.1540.10">
    <property type="entry name" value="formyl-coa transferase, domain 3"/>
    <property type="match status" value="1"/>
</dbReference>
<dbReference type="Gene3D" id="3.40.50.10540">
    <property type="entry name" value="Crotonobetainyl-coa:carnitine coa-transferase, domain 1"/>
    <property type="match status" value="1"/>
</dbReference>
<dbReference type="RefSeq" id="WP_043353735.1">
    <property type="nucleotide sequence ID" value="NZ_CP010537.1"/>
</dbReference>
<evidence type="ECO:0000313" key="3">
    <source>
        <dbReference type="Proteomes" id="UP000031843"/>
    </source>
</evidence>
<dbReference type="OrthoDB" id="5294844at2"/>
<dbReference type="Proteomes" id="UP000031843">
    <property type="component" value="Chromosome secondary"/>
</dbReference>
<dbReference type="InterPro" id="IPR050483">
    <property type="entry name" value="CoA-transferase_III_domain"/>
</dbReference>
<dbReference type="PANTHER" id="PTHR48207:SF3">
    <property type="entry name" value="SUCCINATE--HYDROXYMETHYLGLUTARATE COA-TRANSFERASE"/>
    <property type="match status" value="1"/>
</dbReference>